<dbReference type="AlphaFoldDB" id="A0A7W7M8P6"/>
<comment type="caution">
    <text evidence="1">The sequence shown here is derived from an EMBL/GenBank/DDBJ whole genome shotgun (WGS) entry which is preliminary data.</text>
</comment>
<dbReference type="RefSeq" id="WP_185041669.1">
    <property type="nucleotide sequence ID" value="NZ_BAABFG010000005.1"/>
</dbReference>
<accession>A0A7W7M8P6</accession>
<name>A0A7W7M8P6_9ACTN</name>
<evidence type="ECO:0000313" key="2">
    <source>
        <dbReference type="Proteomes" id="UP000546162"/>
    </source>
</evidence>
<dbReference type="EMBL" id="JACHNB010000001">
    <property type="protein sequence ID" value="MBB4741153.1"/>
    <property type="molecule type" value="Genomic_DNA"/>
</dbReference>
<reference evidence="1 2" key="1">
    <citation type="submission" date="2020-08" db="EMBL/GenBank/DDBJ databases">
        <title>Sequencing the genomes of 1000 actinobacteria strains.</title>
        <authorList>
            <person name="Klenk H.-P."/>
        </authorList>
    </citation>
    <scope>NUCLEOTIDE SEQUENCE [LARGE SCALE GENOMIC DNA]</scope>
    <source>
        <strain evidence="1 2">DSM 45809</strain>
    </source>
</reference>
<evidence type="ECO:0000313" key="1">
    <source>
        <dbReference type="EMBL" id="MBB4741153.1"/>
    </source>
</evidence>
<protein>
    <submittedName>
        <fullName evidence="1">AcrR family transcriptional regulator</fullName>
    </submittedName>
</protein>
<gene>
    <name evidence="1" type="ORF">BJY16_004612</name>
</gene>
<dbReference type="Proteomes" id="UP000546162">
    <property type="component" value="Unassembled WGS sequence"/>
</dbReference>
<proteinExistence type="predicted"/>
<dbReference type="Gene3D" id="1.10.10.60">
    <property type="entry name" value="Homeodomain-like"/>
    <property type="match status" value="1"/>
</dbReference>
<sequence length="69" mass="7990">MRRLAGVLRMPTMSLYRHVADRDELILPMMARFLAAEDHEFDLDILVEFGLQRILDGLEGMISGRRAEM</sequence>
<organism evidence="1 2">
    <name type="scientific">Actinoplanes octamycinicus</name>
    <dbReference type="NCBI Taxonomy" id="135948"/>
    <lineage>
        <taxon>Bacteria</taxon>
        <taxon>Bacillati</taxon>
        <taxon>Actinomycetota</taxon>
        <taxon>Actinomycetes</taxon>
        <taxon>Micromonosporales</taxon>
        <taxon>Micromonosporaceae</taxon>
        <taxon>Actinoplanes</taxon>
    </lineage>
</organism>
<keyword evidence="2" id="KW-1185">Reference proteome</keyword>